<dbReference type="AlphaFoldDB" id="A0A6B8KLB3"/>
<sequence>MSNRSIVVFVSVLLFAPALFFAAYLKLAPALSLAVGFAGGLYLIGATRLQADQGFLAAPAKLRELAICTALALVILVVGGETNLFYATYDWRIRDAVLADMVQNAFPVRYSVDGVDYTLRAPLGMYVIPSLIGRGFGLLAAHIALLTQNSLILGGIFYFLKNLGDGWKRLAVMVLFGGLTVIGVGVVVTFVPRYSLHRVFIEGLDAWHPYFQYSSSVVQFFWVPNHALPAWWLAALVLLQTKGEVDTAVIGVSVAGAMFWSPLAILPAVVWLLYLAATDWRAHLLSSRTWWGVVVAACFLPVAVYMTIASSTIAHGIMAEQPNFVALYLFFIAVQLPCLLFLYLNRKLLSKQDRSIFAVNALILLCLPFFGFGPVNDLVMRGSITSLTLIAFVFASTLFKSELSRTARICGWILVVLGSGSALDEVVRNFSQPRYDFSDCSIMEAVSALGGGNAIPTNYLVDSAQIPDWLASEGSAPRSARLRRCWSDYDHHKDGLPAPAAPETR</sequence>
<proteinExistence type="predicted"/>
<organism evidence="2 3">
    <name type="scientific">Methylocystis heyeri</name>
    <dbReference type="NCBI Taxonomy" id="391905"/>
    <lineage>
        <taxon>Bacteria</taxon>
        <taxon>Pseudomonadati</taxon>
        <taxon>Pseudomonadota</taxon>
        <taxon>Alphaproteobacteria</taxon>
        <taxon>Hyphomicrobiales</taxon>
        <taxon>Methylocystaceae</taxon>
        <taxon>Methylocystis</taxon>
    </lineage>
</organism>
<keyword evidence="3" id="KW-1185">Reference proteome</keyword>
<dbReference type="OrthoDB" id="7559760at2"/>
<dbReference type="KEGG" id="mhey:H2LOC_020060"/>
<dbReference type="Proteomes" id="UP000309061">
    <property type="component" value="Chromosome"/>
</dbReference>
<feature type="transmembrane region" description="Helical" evidence="1">
    <location>
        <begin position="172"/>
        <end position="191"/>
    </location>
</feature>
<protein>
    <recommendedName>
        <fullName evidence="4">Glycosyltransferase RgtA/B/C/D-like domain-containing protein</fullName>
    </recommendedName>
</protein>
<reference evidence="2 3" key="1">
    <citation type="submission" date="2019-11" db="EMBL/GenBank/DDBJ databases">
        <title>The genome sequence of Methylocystis heyeri.</title>
        <authorList>
            <person name="Oshkin I.Y."/>
            <person name="Miroshnikov K."/>
            <person name="Dedysh S.N."/>
        </authorList>
    </citation>
    <scope>NUCLEOTIDE SEQUENCE [LARGE SCALE GENOMIC DNA]</scope>
    <source>
        <strain evidence="2 3">H2</strain>
    </source>
</reference>
<feature type="transmembrane region" description="Helical" evidence="1">
    <location>
        <begin position="7"/>
        <end position="25"/>
    </location>
</feature>
<feature type="transmembrane region" description="Helical" evidence="1">
    <location>
        <begin position="378"/>
        <end position="399"/>
    </location>
</feature>
<feature type="transmembrane region" description="Helical" evidence="1">
    <location>
        <begin position="31"/>
        <end position="50"/>
    </location>
</feature>
<feature type="transmembrane region" description="Helical" evidence="1">
    <location>
        <begin position="356"/>
        <end position="372"/>
    </location>
</feature>
<keyword evidence="1" id="KW-0472">Membrane</keyword>
<feature type="transmembrane region" description="Helical" evidence="1">
    <location>
        <begin position="248"/>
        <end position="277"/>
    </location>
</feature>
<keyword evidence="1" id="KW-0812">Transmembrane</keyword>
<feature type="transmembrane region" description="Helical" evidence="1">
    <location>
        <begin position="139"/>
        <end position="160"/>
    </location>
</feature>
<evidence type="ECO:0000313" key="3">
    <source>
        <dbReference type="Proteomes" id="UP000309061"/>
    </source>
</evidence>
<dbReference type="EMBL" id="CP046052">
    <property type="protein sequence ID" value="QGM47785.1"/>
    <property type="molecule type" value="Genomic_DNA"/>
</dbReference>
<feature type="transmembrane region" description="Helical" evidence="1">
    <location>
        <begin position="289"/>
        <end position="313"/>
    </location>
</feature>
<evidence type="ECO:0000313" key="2">
    <source>
        <dbReference type="EMBL" id="QGM47785.1"/>
    </source>
</evidence>
<evidence type="ECO:0008006" key="4">
    <source>
        <dbReference type="Google" id="ProtNLM"/>
    </source>
</evidence>
<name>A0A6B8KLB3_9HYPH</name>
<accession>A0A6B8KLB3</accession>
<feature type="transmembrane region" description="Helical" evidence="1">
    <location>
        <begin position="325"/>
        <end position="344"/>
    </location>
</feature>
<keyword evidence="1" id="KW-1133">Transmembrane helix</keyword>
<evidence type="ECO:0000256" key="1">
    <source>
        <dbReference type="SAM" id="Phobius"/>
    </source>
</evidence>
<feature type="transmembrane region" description="Helical" evidence="1">
    <location>
        <begin position="62"/>
        <end position="80"/>
    </location>
</feature>
<gene>
    <name evidence="2" type="ORF">H2LOC_020060</name>
</gene>